<evidence type="ECO:0000313" key="4">
    <source>
        <dbReference type="Proteomes" id="UP000267128"/>
    </source>
</evidence>
<keyword evidence="1" id="KW-0732">Signal</keyword>
<feature type="chain" id="PRO_5018264029" evidence="1">
    <location>
        <begin position="32"/>
        <end position="518"/>
    </location>
</feature>
<dbReference type="RefSeq" id="WP_123228564.1">
    <property type="nucleotide sequence ID" value="NZ_RJSE01000007.1"/>
</dbReference>
<comment type="caution">
    <text evidence="3">The sequence shown here is derived from an EMBL/GenBank/DDBJ whole genome shotgun (WGS) entry which is preliminary data.</text>
</comment>
<feature type="domain" description="Bacterial Ig-like" evidence="2">
    <location>
        <begin position="163"/>
        <end position="249"/>
    </location>
</feature>
<proteinExistence type="predicted"/>
<name>A0A3N0CJ23_9ACTN</name>
<organism evidence="3 4">
    <name type="scientific">Nocardioides marmoriginsengisoli</name>
    <dbReference type="NCBI Taxonomy" id="661483"/>
    <lineage>
        <taxon>Bacteria</taxon>
        <taxon>Bacillati</taxon>
        <taxon>Actinomycetota</taxon>
        <taxon>Actinomycetes</taxon>
        <taxon>Propionibacteriales</taxon>
        <taxon>Nocardioidaceae</taxon>
        <taxon>Nocardioides</taxon>
    </lineage>
</organism>
<protein>
    <submittedName>
        <fullName evidence="3">Ig-like domain repeat protein</fullName>
    </submittedName>
</protein>
<sequence length="518" mass="50711">MNLNKRLLSIAAAGALSAGVLVTIGAGSAQAAFPADPGQLTLTPATGNESTALNATLSEPCPANSTGLIGYISGPGMATEQIIQGNRPTATSFPVSAIFKDAFAAASLAAPSGAFNVRVACIGPDFFSEVGEFTQTVNFTPRGGANNANYVTVVPAAPTSTVLTQNNATSTFGDSVTFTADATDGVAGSVQFKDGANDLGAPQAVDASGVATFTSTTLDVGTHPITAVFTPTNAAANSPSTSNGVSHVVNAIGTTLALTSNGPSAQYAPANFTATVSPAVAGTVTFSEGATVLGTSSVNGSGVATFSSTSLTVGTHSVTAHFTPAAGSGALAADSSAVNHVVDAFTGVSLTENIVVAVPAGGLVMVLDDGADGQVDLGTAQINAGGDLLTASGRMDAVKVTDTRAGDPGWTASGIVTNFIKGTDQVNGFNLGWVPNVISSSVNQVGIAAGPTVAAGTEGSPSSTPADGATGLKLSRVLAVAQDDAGNGTAVLDALLNLNIPTDVPAGTYAATLTLTVS</sequence>
<dbReference type="Proteomes" id="UP000267128">
    <property type="component" value="Unassembled WGS sequence"/>
</dbReference>
<evidence type="ECO:0000256" key="1">
    <source>
        <dbReference type="SAM" id="SignalP"/>
    </source>
</evidence>
<accession>A0A3N0CJ23</accession>
<feature type="signal peptide" evidence="1">
    <location>
        <begin position="1"/>
        <end position="31"/>
    </location>
</feature>
<reference evidence="3 4" key="1">
    <citation type="submission" date="2018-11" db="EMBL/GenBank/DDBJ databases">
        <authorList>
            <person name="Li F."/>
        </authorList>
    </citation>
    <scope>NUCLEOTIDE SEQUENCE [LARGE SCALE GENOMIC DNA]</scope>
    <source>
        <strain evidence="3 4">Gsoil 097</strain>
    </source>
</reference>
<dbReference type="EMBL" id="RJSE01000007">
    <property type="protein sequence ID" value="RNL63271.1"/>
    <property type="molecule type" value="Genomic_DNA"/>
</dbReference>
<gene>
    <name evidence="3" type="ORF">EFK50_16410</name>
</gene>
<dbReference type="AlphaFoldDB" id="A0A3N0CJ23"/>
<evidence type="ECO:0000313" key="3">
    <source>
        <dbReference type="EMBL" id="RNL63271.1"/>
    </source>
</evidence>
<dbReference type="GO" id="GO:0005975">
    <property type="term" value="P:carbohydrate metabolic process"/>
    <property type="evidence" value="ECO:0007669"/>
    <property type="project" value="UniProtKB-ARBA"/>
</dbReference>
<dbReference type="OrthoDB" id="4451361at2"/>
<dbReference type="Gene3D" id="2.60.40.10">
    <property type="entry name" value="Immunoglobulins"/>
    <property type="match status" value="2"/>
</dbReference>
<dbReference type="InterPro" id="IPR013783">
    <property type="entry name" value="Ig-like_fold"/>
</dbReference>
<keyword evidence="4" id="KW-1185">Reference proteome</keyword>
<dbReference type="Pfam" id="PF16640">
    <property type="entry name" value="Big_3_5"/>
    <property type="match status" value="2"/>
</dbReference>
<dbReference type="InterPro" id="IPR032109">
    <property type="entry name" value="Big_3_5"/>
</dbReference>
<feature type="domain" description="Bacterial Ig-like" evidence="2">
    <location>
        <begin position="259"/>
        <end position="341"/>
    </location>
</feature>
<evidence type="ECO:0000259" key="2">
    <source>
        <dbReference type="Pfam" id="PF16640"/>
    </source>
</evidence>